<evidence type="ECO:0000256" key="8">
    <source>
        <dbReference type="SAM" id="Coils"/>
    </source>
</evidence>
<accession>A0A8C5LTM5</accession>
<dbReference type="CDD" id="cd12891">
    <property type="entry name" value="SPRY_PRY_C-I_2"/>
    <property type="match status" value="1"/>
</dbReference>
<feature type="coiled-coil region" evidence="8">
    <location>
        <begin position="191"/>
        <end position="225"/>
    </location>
</feature>
<dbReference type="GO" id="GO:0045087">
    <property type="term" value="P:innate immune response"/>
    <property type="evidence" value="ECO:0007669"/>
    <property type="project" value="UniProtKB-KW"/>
</dbReference>
<dbReference type="SMART" id="SM00449">
    <property type="entry name" value="SPRY"/>
    <property type="match status" value="1"/>
</dbReference>
<dbReference type="SUPFAM" id="SSF57850">
    <property type="entry name" value="RING/U-box"/>
    <property type="match status" value="1"/>
</dbReference>
<dbReference type="InterPro" id="IPR006574">
    <property type="entry name" value="PRY"/>
</dbReference>
<dbReference type="PANTHER" id="PTHR25465:SF72">
    <property type="entry name" value="TRIPARTITE MOTIF-CONTAINING PROTEIN 75"/>
    <property type="match status" value="1"/>
</dbReference>
<dbReference type="Gene3D" id="3.30.40.10">
    <property type="entry name" value="Zinc/RING finger domain, C3HC4 (zinc finger)"/>
    <property type="match status" value="1"/>
</dbReference>
<evidence type="ECO:0000259" key="9">
    <source>
        <dbReference type="PROSITE" id="PS50089"/>
    </source>
</evidence>
<dbReference type="Gene3D" id="2.60.120.920">
    <property type="match status" value="1"/>
</dbReference>
<reference evidence="11" key="2">
    <citation type="submission" date="2025-09" db="UniProtKB">
        <authorList>
            <consortium name="Ensembl"/>
        </authorList>
    </citation>
    <scope>IDENTIFICATION</scope>
</reference>
<protein>
    <submittedName>
        <fullName evidence="11">Uncharacterized protein</fullName>
    </submittedName>
</protein>
<evidence type="ECO:0000256" key="3">
    <source>
        <dbReference type="ARBA" id="ARBA00022771"/>
    </source>
</evidence>
<feature type="domain" description="RING-type" evidence="9">
    <location>
        <begin position="93"/>
        <end position="136"/>
    </location>
</feature>
<dbReference type="Pfam" id="PF00622">
    <property type="entry name" value="SPRY"/>
    <property type="match status" value="1"/>
</dbReference>
<evidence type="ECO:0000313" key="12">
    <source>
        <dbReference type="Proteomes" id="UP000694569"/>
    </source>
</evidence>
<dbReference type="InterPro" id="IPR001841">
    <property type="entry name" value="Znf_RING"/>
</dbReference>
<evidence type="ECO:0000256" key="6">
    <source>
        <dbReference type="ARBA" id="ARBA00023054"/>
    </source>
</evidence>
<evidence type="ECO:0000256" key="2">
    <source>
        <dbReference type="ARBA" id="ARBA00022723"/>
    </source>
</evidence>
<proteinExistence type="predicted"/>
<dbReference type="GO" id="GO:0008270">
    <property type="term" value="F:zinc ion binding"/>
    <property type="evidence" value="ECO:0007669"/>
    <property type="project" value="UniProtKB-KW"/>
</dbReference>
<keyword evidence="1" id="KW-0399">Innate immunity</keyword>
<dbReference type="PROSITE" id="PS50188">
    <property type="entry name" value="B302_SPRY"/>
    <property type="match status" value="1"/>
</dbReference>
<keyword evidence="6 8" id="KW-0175">Coiled coil</keyword>
<dbReference type="InterPro" id="IPR003879">
    <property type="entry name" value="Butyrophylin_SPRY"/>
</dbReference>
<dbReference type="Proteomes" id="UP000694569">
    <property type="component" value="Unplaced"/>
</dbReference>
<dbReference type="Ensembl" id="ENSLLET00000004263.1">
    <property type="protein sequence ID" value="ENSLLEP00000004071.1"/>
    <property type="gene ID" value="ENSLLEG00000002609.1"/>
</dbReference>
<dbReference type="PRINTS" id="PR01407">
    <property type="entry name" value="BUTYPHLNCDUF"/>
</dbReference>
<sequence length="534" mass="61034">MSRVAEACRRYMTLFLQFAICDFDICIGGALQKSHKTVMSREIIAPCREYENRTACHIALWKLYAPILAVASFLARTRPLEMASAGLSEELSCSICLNIYKNPVMLTCGHNFCNDCIIGFYDSQQESGIFTCPECRETFRQRPSPSKNLKLCNIVGHYPSLCDVHLKNHSKSSKHILTDTNASDENLKYFLRRLKVKMGETKNKLQQVQEQKQRLHGKANGMKQTVTGLFEDIKLEMIVLENEVLQDVTRQEEELSLPLTKQIETLNREIDSLLRKKIQAEQLCDVTDPITLLKKNDIDMNFEKNTIMPVPDIKKLDEVSISVTLERTLNSFTAILSKLKTNRGFLVNTVSDMILNVNTADVNIALSQNLKGASHTDKEKSRPHHPERFTTQQVLSINKFSSGKHYWEVNTSNTGDWSVGVTYNSIKRKFDTSFIGKNPKSWCLSWCDNKLIAEHNDEFEDLGYHTPDLGIYLDFEDGSLSFYDLSEPIKHLHTFTTVFTEPIHAAVYLFPLSGWIAAIELRHIKISLFQLYKQ</sequence>
<feature type="domain" description="B30.2/SPRY" evidence="10">
    <location>
        <begin position="333"/>
        <end position="533"/>
    </location>
</feature>
<dbReference type="InterPro" id="IPR013083">
    <property type="entry name" value="Znf_RING/FYVE/PHD"/>
</dbReference>
<dbReference type="InterPro" id="IPR051051">
    <property type="entry name" value="E3_ubiq-ligase_TRIM/RNF"/>
</dbReference>
<evidence type="ECO:0000259" key="10">
    <source>
        <dbReference type="PROSITE" id="PS50188"/>
    </source>
</evidence>
<dbReference type="PANTHER" id="PTHR25465">
    <property type="entry name" value="B-BOX DOMAIN CONTAINING"/>
    <property type="match status" value="1"/>
</dbReference>
<evidence type="ECO:0000256" key="7">
    <source>
        <dbReference type="PROSITE-ProRule" id="PRU00175"/>
    </source>
</evidence>
<keyword evidence="4" id="KW-0862">Zinc</keyword>
<dbReference type="AlphaFoldDB" id="A0A8C5LTM5"/>
<dbReference type="SMART" id="SM00589">
    <property type="entry name" value="PRY"/>
    <property type="match status" value="1"/>
</dbReference>
<evidence type="ECO:0000313" key="11">
    <source>
        <dbReference type="Ensembl" id="ENSLLEP00000004071.1"/>
    </source>
</evidence>
<evidence type="ECO:0000256" key="4">
    <source>
        <dbReference type="ARBA" id="ARBA00022833"/>
    </source>
</evidence>
<dbReference type="InterPro" id="IPR013320">
    <property type="entry name" value="ConA-like_dom_sf"/>
</dbReference>
<dbReference type="InterPro" id="IPR043136">
    <property type="entry name" value="B30.2/SPRY_sf"/>
</dbReference>
<dbReference type="Pfam" id="PF13445">
    <property type="entry name" value="zf-RING_UBOX"/>
    <property type="match status" value="1"/>
</dbReference>
<dbReference type="PROSITE" id="PS50089">
    <property type="entry name" value="ZF_RING_2"/>
    <property type="match status" value="1"/>
</dbReference>
<keyword evidence="5" id="KW-0391">Immunity</keyword>
<organism evidence="11 12">
    <name type="scientific">Leptobrachium leishanense</name>
    <name type="common">Leishan spiny toad</name>
    <dbReference type="NCBI Taxonomy" id="445787"/>
    <lineage>
        <taxon>Eukaryota</taxon>
        <taxon>Metazoa</taxon>
        <taxon>Chordata</taxon>
        <taxon>Craniata</taxon>
        <taxon>Vertebrata</taxon>
        <taxon>Euteleostomi</taxon>
        <taxon>Amphibia</taxon>
        <taxon>Batrachia</taxon>
        <taxon>Anura</taxon>
        <taxon>Pelobatoidea</taxon>
        <taxon>Megophryidae</taxon>
        <taxon>Leptobrachium</taxon>
    </lineage>
</organism>
<keyword evidence="3 7" id="KW-0863">Zinc-finger</keyword>
<dbReference type="PROSITE" id="PS00518">
    <property type="entry name" value="ZF_RING_1"/>
    <property type="match status" value="1"/>
</dbReference>
<dbReference type="InterPro" id="IPR001870">
    <property type="entry name" value="B30.2/SPRY"/>
</dbReference>
<dbReference type="OrthoDB" id="6105938at2759"/>
<reference evidence="11" key="1">
    <citation type="submission" date="2025-08" db="UniProtKB">
        <authorList>
            <consortium name="Ensembl"/>
        </authorList>
    </citation>
    <scope>IDENTIFICATION</scope>
</reference>
<evidence type="ECO:0000256" key="1">
    <source>
        <dbReference type="ARBA" id="ARBA00022588"/>
    </source>
</evidence>
<dbReference type="SUPFAM" id="SSF49899">
    <property type="entry name" value="Concanavalin A-like lectins/glucanases"/>
    <property type="match status" value="1"/>
</dbReference>
<name>A0A8C5LTM5_9ANUR</name>
<dbReference type="GeneTree" id="ENSGT01030000234583"/>
<dbReference type="InterPro" id="IPR027370">
    <property type="entry name" value="Znf-RING_euk"/>
</dbReference>
<dbReference type="SMART" id="SM00184">
    <property type="entry name" value="RING"/>
    <property type="match status" value="1"/>
</dbReference>
<dbReference type="GO" id="GO:0005737">
    <property type="term" value="C:cytoplasm"/>
    <property type="evidence" value="ECO:0007669"/>
    <property type="project" value="UniProtKB-ARBA"/>
</dbReference>
<keyword evidence="2" id="KW-0479">Metal-binding</keyword>
<evidence type="ECO:0000256" key="5">
    <source>
        <dbReference type="ARBA" id="ARBA00022859"/>
    </source>
</evidence>
<dbReference type="InterPro" id="IPR003877">
    <property type="entry name" value="SPRY_dom"/>
</dbReference>
<keyword evidence="12" id="KW-1185">Reference proteome</keyword>
<dbReference type="InterPro" id="IPR017907">
    <property type="entry name" value="Znf_RING_CS"/>
</dbReference>